<keyword evidence="1" id="KW-0812">Transmembrane</keyword>
<dbReference type="GO" id="GO:0016730">
    <property type="term" value="F:oxidoreductase activity, acting on iron-sulfur proteins as donors"/>
    <property type="evidence" value="ECO:0007669"/>
    <property type="project" value="InterPro"/>
</dbReference>
<gene>
    <name evidence="2" type="ORF">RJ641_035455</name>
</gene>
<dbReference type="GO" id="GO:0009773">
    <property type="term" value="P:photosynthetic electron transport in photosystem I"/>
    <property type="evidence" value="ECO:0007669"/>
    <property type="project" value="InterPro"/>
</dbReference>
<keyword evidence="1" id="KW-0472">Membrane</keyword>
<keyword evidence="1" id="KW-1133">Transmembrane helix</keyword>
<feature type="transmembrane region" description="Helical" evidence="1">
    <location>
        <begin position="263"/>
        <end position="287"/>
    </location>
</feature>
<proteinExistence type="predicted"/>
<evidence type="ECO:0000313" key="3">
    <source>
        <dbReference type="Proteomes" id="UP001370490"/>
    </source>
</evidence>
<protein>
    <recommendedName>
        <fullName evidence="4">PGRL1A transmembrane protein</fullName>
    </recommendedName>
</protein>
<dbReference type="Proteomes" id="UP001370490">
    <property type="component" value="Unassembled WGS sequence"/>
</dbReference>
<dbReference type="EMBL" id="JBAMMX010000008">
    <property type="protein sequence ID" value="KAK6935300.1"/>
    <property type="molecule type" value="Genomic_DNA"/>
</dbReference>
<dbReference type="PANTHER" id="PTHR31032">
    <property type="entry name" value="PGR5-LIKE PROTEIN 1B, CHLOROPLASTIC"/>
    <property type="match status" value="1"/>
</dbReference>
<keyword evidence="3" id="KW-1185">Reference proteome</keyword>
<feature type="transmembrane region" description="Helical" evidence="1">
    <location>
        <begin position="213"/>
        <end position="243"/>
    </location>
</feature>
<dbReference type="InterPro" id="IPR039987">
    <property type="entry name" value="PGRL1"/>
</dbReference>
<evidence type="ECO:0000256" key="1">
    <source>
        <dbReference type="SAM" id="Phobius"/>
    </source>
</evidence>
<name>A0AAN8VJM1_9MAGN</name>
<reference evidence="2 3" key="1">
    <citation type="submission" date="2023-12" db="EMBL/GenBank/DDBJ databases">
        <title>A high-quality genome assembly for Dillenia turbinata (Dilleniales).</title>
        <authorList>
            <person name="Chanderbali A."/>
        </authorList>
    </citation>
    <scope>NUCLEOTIDE SEQUENCE [LARGE SCALE GENOMIC DNA]</scope>
    <source>
        <strain evidence="2">LSX21</strain>
        <tissue evidence="2">Leaf</tissue>
    </source>
</reference>
<sequence>SGSLILQQASPMAAKLGFALTTPRLFIAPTRKPFIPISSLSRCSSSRVRSVQFLGRHLAVNRKFFLISPKATADQQGQVQEDDFVDGKILPYCSIDKKEKKSIGELEQEFLQALQAFYYEGKAIMSNEEFDNLKEELMWEGSSVVMLSSDEQRFLEASMAYVSGKPILTDEEYDNLKLKLKVEGSEIVAEGPRCSLRSRKVYSDLSVDYLKMFLLYVPAAVVALGLTMSTTIGPFTVACRFFFLDDLTGFEITYLLELPEPFSFIFTWFAAVPLIVWLSQSFTNFIVKDFLILKGPCPICGTENNSFFGTILSISSGGTTNNVKCTNCGTELVYDSKTRLMTLPEGSN</sequence>
<dbReference type="GO" id="GO:0009535">
    <property type="term" value="C:chloroplast thylakoid membrane"/>
    <property type="evidence" value="ECO:0007669"/>
    <property type="project" value="InterPro"/>
</dbReference>
<evidence type="ECO:0008006" key="4">
    <source>
        <dbReference type="Google" id="ProtNLM"/>
    </source>
</evidence>
<dbReference type="AlphaFoldDB" id="A0AAN8VJM1"/>
<feature type="non-terminal residue" evidence="2">
    <location>
        <position position="1"/>
    </location>
</feature>
<accession>A0AAN8VJM1</accession>
<organism evidence="2 3">
    <name type="scientific">Dillenia turbinata</name>
    <dbReference type="NCBI Taxonomy" id="194707"/>
    <lineage>
        <taxon>Eukaryota</taxon>
        <taxon>Viridiplantae</taxon>
        <taxon>Streptophyta</taxon>
        <taxon>Embryophyta</taxon>
        <taxon>Tracheophyta</taxon>
        <taxon>Spermatophyta</taxon>
        <taxon>Magnoliopsida</taxon>
        <taxon>eudicotyledons</taxon>
        <taxon>Gunneridae</taxon>
        <taxon>Pentapetalae</taxon>
        <taxon>Dilleniales</taxon>
        <taxon>Dilleniaceae</taxon>
        <taxon>Dillenia</taxon>
    </lineage>
</organism>
<evidence type="ECO:0000313" key="2">
    <source>
        <dbReference type="EMBL" id="KAK6935300.1"/>
    </source>
</evidence>
<dbReference type="PANTHER" id="PTHR31032:SF1">
    <property type="entry name" value="PGR5-LIKE PROTEIN 1B, CHLOROPLASTIC"/>
    <property type="match status" value="1"/>
</dbReference>
<comment type="caution">
    <text evidence="2">The sequence shown here is derived from an EMBL/GenBank/DDBJ whole genome shotgun (WGS) entry which is preliminary data.</text>
</comment>